<comment type="catalytic activity">
    <reaction evidence="9">
        <text>L-seryl-[protein] + ATP = O-phospho-L-seryl-[protein] + ADP + H(+)</text>
        <dbReference type="Rhea" id="RHEA:17989"/>
        <dbReference type="Rhea" id="RHEA-COMP:9863"/>
        <dbReference type="Rhea" id="RHEA-COMP:11604"/>
        <dbReference type="ChEBI" id="CHEBI:15378"/>
        <dbReference type="ChEBI" id="CHEBI:29999"/>
        <dbReference type="ChEBI" id="CHEBI:30616"/>
        <dbReference type="ChEBI" id="CHEBI:83421"/>
        <dbReference type="ChEBI" id="CHEBI:456216"/>
        <dbReference type="EC" id="2.7.11.1"/>
    </reaction>
</comment>
<dbReference type="Gene3D" id="3.30.310.200">
    <property type="match status" value="1"/>
</dbReference>
<dbReference type="InterPro" id="IPR027417">
    <property type="entry name" value="P-loop_NTPase"/>
</dbReference>
<keyword evidence="2" id="KW-0808">Transferase</keyword>
<dbReference type="GO" id="GO:0005524">
    <property type="term" value="F:ATP binding"/>
    <property type="evidence" value="ECO:0007669"/>
    <property type="project" value="UniProtKB-KW"/>
</dbReference>
<gene>
    <name evidence="11" type="ORF">HMPREF9449_02941</name>
</gene>
<evidence type="ECO:0000313" key="12">
    <source>
        <dbReference type="Proteomes" id="UP000004892"/>
    </source>
</evidence>
<dbReference type="InterPro" id="IPR057263">
    <property type="entry name" value="COR-B"/>
</dbReference>
<evidence type="ECO:0000256" key="8">
    <source>
        <dbReference type="ARBA" id="ARBA00047899"/>
    </source>
</evidence>
<dbReference type="Pfam" id="PF08477">
    <property type="entry name" value="Roc"/>
    <property type="match status" value="1"/>
</dbReference>
<dbReference type="Gene3D" id="3.40.50.300">
    <property type="entry name" value="P-loop containing nucleotide triphosphate hydrolases"/>
    <property type="match status" value="1"/>
</dbReference>
<dbReference type="PANTHER" id="PTHR47679">
    <property type="entry name" value="PROTEIN TORNADO 1"/>
    <property type="match status" value="1"/>
</dbReference>
<comment type="catalytic activity">
    <reaction evidence="8">
        <text>L-threonyl-[protein] + ATP = O-phospho-L-threonyl-[protein] + ADP + H(+)</text>
        <dbReference type="Rhea" id="RHEA:46608"/>
        <dbReference type="Rhea" id="RHEA-COMP:11060"/>
        <dbReference type="Rhea" id="RHEA-COMP:11605"/>
        <dbReference type="ChEBI" id="CHEBI:15378"/>
        <dbReference type="ChEBI" id="CHEBI:30013"/>
        <dbReference type="ChEBI" id="CHEBI:30616"/>
        <dbReference type="ChEBI" id="CHEBI:61977"/>
        <dbReference type="ChEBI" id="CHEBI:456216"/>
        <dbReference type="EC" id="2.7.11.1"/>
    </reaction>
</comment>
<dbReference type="AlphaFoldDB" id="H1DL05"/>
<dbReference type="Proteomes" id="UP000004892">
    <property type="component" value="Unassembled WGS sequence"/>
</dbReference>
<keyword evidence="5" id="KW-0418">Kinase</keyword>
<dbReference type="GeneID" id="98070461"/>
<protein>
    <recommendedName>
        <fullName evidence="1">non-specific serine/threonine protein kinase</fullName>
        <ecNumber evidence="1">2.7.11.1</ecNumber>
    </recommendedName>
</protein>
<dbReference type="EMBL" id="ADMC01000034">
    <property type="protein sequence ID" value="EHP45096.1"/>
    <property type="molecule type" value="Genomic_DNA"/>
</dbReference>
<dbReference type="EC" id="2.7.11.1" evidence="1"/>
<keyword evidence="7" id="KW-0342">GTP-binding</keyword>
<dbReference type="Pfam" id="PF25497">
    <property type="entry name" value="COR-B"/>
    <property type="match status" value="1"/>
</dbReference>
<evidence type="ECO:0000256" key="2">
    <source>
        <dbReference type="ARBA" id="ARBA00022679"/>
    </source>
</evidence>
<dbReference type="HOGENOM" id="CLU_337654_0_0_10"/>
<dbReference type="Gene3D" id="1.10.10.10">
    <property type="entry name" value="Winged helix-like DNA-binding domain superfamily/Winged helix DNA-binding domain"/>
    <property type="match status" value="1"/>
</dbReference>
<reference evidence="11 12" key="1">
    <citation type="submission" date="2012-01" db="EMBL/GenBank/DDBJ databases">
        <title>The Genome Sequence of Odoribacter laneus YIT 12061.</title>
        <authorList>
            <consortium name="The Broad Institute Genome Sequencing Platform"/>
            <person name="Earl A."/>
            <person name="Ward D."/>
            <person name="Feldgarden M."/>
            <person name="Gevers D."/>
            <person name="Morotomi M."/>
            <person name="Young S.K."/>
            <person name="Zeng Q."/>
            <person name="Gargeya S."/>
            <person name="Fitzgerald M."/>
            <person name="Haas B."/>
            <person name="Abouelleil A."/>
            <person name="Alvarado L."/>
            <person name="Arachchi H.M."/>
            <person name="Berlin A."/>
            <person name="Chapman S.B."/>
            <person name="Gearin G."/>
            <person name="Goldberg J."/>
            <person name="Griggs A."/>
            <person name="Gujja S."/>
            <person name="Hansen M."/>
            <person name="Heiman D."/>
            <person name="Howarth C."/>
            <person name="Larimer J."/>
            <person name="Lui A."/>
            <person name="MacDonald P.J.P."/>
            <person name="McCowen C."/>
            <person name="Montmayeur A."/>
            <person name="Murphy C."/>
            <person name="Neiman D."/>
            <person name="Pearson M."/>
            <person name="Priest M."/>
            <person name="Roberts A."/>
            <person name="Saif S."/>
            <person name="Shea T."/>
            <person name="Sisk P."/>
            <person name="Stolte C."/>
            <person name="Sykes S."/>
            <person name="Wortman J."/>
            <person name="Nusbaum C."/>
            <person name="Birren B."/>
        </authorList>
    </citation>
    <scope>NUCLEOTIDE SEQUENCE [LARGE SCALE GENOMIC DNA]</scope>
    <source>
        <strain evidence="11 12">YIT 12061</strain>
    </source>
</reference>
<dbReference type="PATRIC" id="fig|742817.3.peg.3145"/>
<dbReference type="PRINTS" id="PR00449">
    <property type="entry name" value="RASTRNSFRMNG"/>
</dbReference>
<comment type="caution">
    <text evidence="11">The sequence shown here is derived from an EMBL/GenBank/DDBJ whole genome shotgun (WGS) entry which is preliminary data.</text>
</comment>
<organism evidence="11 12">
    <name type="scientific">Odoribacter laneus YIT 12061</name>
    <dbReference type="NCBI Taxonomy" id="742817"/>
    <lineage>
        <taxon>Bacteria</taxon>
        <taxon>Pseudomonadati</taxon>
        <taxon>Bacteroidota</taxon>
        <taxon>Bacteroidia</taxon>
        <taxon>Bacteroidales</taxon>
        <taxon>Odoribacteraceae</taxon>
        <taxon>Odoribacter</taxon>
    </lineage>
</organism>
<dbReference type="InterPro" id="IPR020859">
    <property type="entry name" value="ROC"/>
</dbReference>
<dbReference type="RefSeq" id="WP_009138084.1">
    <property type="nucleotide sequence ID" value="NZ_JH594598.1"/>
</dbReference>
<keyword evidence="6" id="KW-0067">ATP-binding</keyword>
<keyword evidence="4" id="KW-0547">Nucleotide-binding</keyword>
<accession>H1DL05</accession>
<proteinExistence type="predicted"/>
<name>H1DL05_9BACT</name>
<evidence type="ECO:0000256" key="7">
    <source>
        <dbReference type="ARBA" id="ARBA00023134"/>
    </source>
</evidence>
<sequence length="843" mass="98380">MDVEAFEKRISQYLKKSKEEQVLYFAWHCAVRALPFLSVEGSFAYWEKQERQQFLYTIFSTLDKNIWAILQRKEEGFSDLSDIAVEDTEGLAFTVHRNTVAYAVFAVADAVYSLLDRYYAVYAATDLIYAAENYWGMQPDFTSLLLRDLRGLKIPGTVKVQELQKRYDKLWVTWEKALQDEDCAYWGRLYRNIYRNGFTFDPEALKRRLSVPKEIREQGAAAVGHYLEELEKQGAIQFNEARIIILGDKGAGKTSLARRLIDPKAPMTEENESTAGVDTLLWEIEKQNVNVHIWDFAGHTVTHAVHQFFLSEHCLYIIVYDGRTEGRNRLEYWLNHMTNYGEDSEAIILVNERDRHRVDIPINSLKEQYPIAAFYSFSIRDNVAGLTDFREFVVNYINSHPSWNNQEIPQNYYKVKEELEEYFIPSDPVKKKEHITKSEFKAIARKYNVQNTEILLKNLHALGISLWYKDMEEFDTLVLNPEWISQGVYKVINWVHQEQRYSLTLKDFEKVFREETDRYPIEKHSFIFKLMIFYELAYETKEGGCLIIPHLLQEDRPAHLPDFPIGNSLMLQYRSEQPLPPDTVSRFIVRHNREIKQEKGFYQVWRYGAILEDGSGTIALVREEDRTISVSVKGFQKTAYLTALRKTLNEIFSSYKTRQPELRYAIKIFGEISGKENNILWLTDKKIFNHAQDKVPYYDDIRQQNIDMDKYVVNYNINAENIIGGKGVLINKSVRNNFNFYDCNIRVQGCLNDLAQLLNEKGKKEEAREFEALAGILEKAEQYKTPEEMKKKGVLNRLKRLIEELGNPDSHLSKIVGGVKAGLDIVRDIVKGYNDLARWVGLD</sequence>
<evidence type="ECO:0000256" key="9">
    <source>
        <dbReference type="ARBA" id="ARBA00048679"/>
    </source>
</evidence>
<evidence type="ECO:0000256" key="1">
    <source>
        <dbReference type="ARBA" id="ARBA00012513"/>
    </source>
</evidence>
<keyword evidence="12" id="KW-1185">Reference proteome</keyword>
<evidence type="ECO:0000313" key="11">
    <source>
        <dbReference type="EMBL" id="EHP45096.1"/>
    </source>
</evidence>
<dbReference type="PROSITE" id="PS51424">
    <property type="entry name" value="ROC"/>
    <property type="match status" value="1"/>
</dbReference>
<keyword evidence="3" id="KW-0677">Repeat</keyword>
<dbReference type="GO" id="GO:0016301">
    <property type="term" value="F:kinase activity"/>
    <property type="evidence" value="ECO:0007669"/>
    <property type="project" value="UniProtKB-KW"/>
</dbReference>
<dbReference type="Gene3D" id="1.10.10.2200">
    <property type="match status" value="1"/>
</dbReference>
<evidence type="ECO:0000256" key="3">
    <source>
        <dbReference type="ARBA" id="ARBA00022737"/>
    </source>
</evidence>
<evidence type="ECO:0000256" key="5">
    <source>
        <dbReference type="ARBA" id="ARBA00022777"/>
    </source>
</evidence>
<feature type="domain" description="Roc" evidence="10">
    <location>
        <begin position="234"/>
        <end position="419"/>
    </location>
</feature>
<dbReference type="eggNOG" id="COG1100">
    <property type="taxonomic scope" value="Bacteria"/>
</dbReference>
<evidence type="ECO:0000259" key="10">
    <source>
        <dbReference type="PROSITE" id="PS51424"/>
    </source>
</evidence>
<dbReference type="SUPFAM" id="SSF52540">
    <property type="entry name" value="P-loop containing nucleoside triphosphate hydrolases"/>
    <property type="match status" value="1"/>
</dbReference>
<dbReference type="Pfam" id="PF16095">
    <property type="entry name" value="COR-A"/>
    <property type="match status" value="1"/>
</dbReference>
<dbReference type="PANTHER" id="PTHR47679:SF2">
    <property type="entry name" value="C-TERMINAL OF ROC (COR) DOMAIN-CONTAINING PROTEIN"/>
    <property type="match status" value="1"/>
</dbReference>
<evidence type="ECO:0000256" key="4">
    <source>
        <dbReference type="ARBA" id="ARBA00022741"/>
    </source>
</evidence>
<evidence type="ECO:0000256" key="6">
    <source>
        <dbReference type="ARBA" id="ARBA00022840"/>
    </source>
</evidence>
<dbReference type="InterPro" id="IPR032171">
    <property type="entry name" value="COR-A"/>
</dbReference>
<dbReference type="InterPro" id="IPR036388">
    <property type="entry name" value="WH-like_DNA-bd_sf"/>
</dbReference>